<dbReference type="PROSITE" id="PS50011">
    <property type="entry name" value="PROTEIN_KINASE_DOM"/>
    <property type="match status" value="1"/>
</dbReference>
<evidence type="ECO:0000313" key="21">
    <source>
        <dbReference type="Proteomes" id="UP000827889"/>
    </source>
</evidence>
<evidence type="ECO:0000256" key="11">
    <source>
        <dbReference type="ARBA" id="ARBA00022777"/>
    </source>
</evidence>
<dbReference type="FunFam" id="1.10.510.10:FF:000480">
    <property type="entry name" value="Pollen receptor-like kinase 1"/>
    <property type="match status" value="1"/>
</dbReference>
<dbReference type="AlphaFoldDB" id="A0A8B8QWT9"/>
<keyword evidence="11" id="KW-0418">Kinase</keyword>
<evidence type="ECO:0000256" key="7">
    <source>
        <dbReference type="ARBA" id="ARBA00022692"/>
    </source>
</evidence>
<dbReference type="Pfam" id="PF08263">
    <property type="entry name" value="LRRNT_2"/>
    <property type="match status" value="1"/>
</dbReference>
<dbReference type="Pfam" id="PF13855">
    <property type="entry name" value="LRR_8"/>
    <property type="match status" value="1"/>
</dbReference>
<dbReference type="InterPro" id="IPR011009">
    <property type="entry name" value="Kinase-like_dom_sf"/>
</dbReference>
<keyword evidence="5" id="KW-0433">Leucine-rich repeat</keyword>
<dbReference type="InterPro" id="IPR000719">
    <property type="entry name" value="Prot_kinase_dom"/>
</dbReference>
<evidence type="ECO:0000256" key="2">
    <source>
        <dbReference type="ARBA" id="ARBA00008684"/>
    </source>
</evidence>
<sequence length="634" mass="70664">MERRKPHQLMAAAALALLVLAARDLITCSAGETQTLIKFKGSLSNATVLSNWDSNSASPCSWTGVWCLNGSVWQLKLDGMGLGGMLDMESLAELPLLRILSIRGNWFEGPMPEVKKVVALKAVSMSSNRFSGEILDDGFEGMEALKMVYLDRNRFTGPVPTSLANLPRLVNLSLEGNQMGGKIPDFRQMELRMVDLAHNQFEGKIPPGLRKMNSSYFQGNKHLCGKPLSPCKSSKKIILFIAIGVAAALLALAVVCTFMYRKKSDIDEAHHVKPERGFGPYGAGLRDAQVNNQQPQMRKRGGDHQGKLVFVRSGRERFDLQDLLRASAEVLGSGSFGSSYKAALMGGPAVVVRRFRQMNNAGKEGFYEHMRRLGSLSHPNLLPLVAFFYRKEEKLLISDFVENGSLASHLHANRNPGQPGLDWATRLKIIRGVAKGLEYLYKELPGLSLPHGHLKSSNVLLDRDFTPLLTDYGLVPVINKDHAQQFMVAFKSPEFTHSDRMTKKTDVWSLGILILEIITGKFPANYLKQGKGANADLATWVNSVVREEWTGEVFDKDMRGTKNGEGEMLKLLKIGMCCCEWNVERRWSLREAMDRIEELRERDSDEEYSSYGSEGELYSSRAMTEDAFSFSVTN</sequence>
<evidence type="ECO:0000256" key="10">
    <source>
        <dbReference type="ARBA" id="ARBA00022741"/>
    </source>
</evidence>
<evidence type="ECO:0000256" key="1">
    <source>
        <dbReference type="ARBA" id="ARBA00004167"/>
    </source>
</evidence>
<dbReference type="Gene3D" id="3.30.200.20">
    <property type="entry name" value="Phosphorylase Kinase, domain 1"/>
    <property type="match status" value="1"/>
</dbReference>
<name>A0A8B8QWT9_9MYRT</name>
<dbReference type="Gene3D" id="3.80.10.10">
    <property type="entry name" value="Ribonuclease Inhibitor"/>
    <property type="match status" value="2"/>
</dbReference>
<dbReference type="Proteomes" id="UP000827889">
    <property type="component" value="Chromosome 4"/>
</dbReference>
<proteinExistence type="inferred from homology"/>
<evidence type="ECO:0000259" key="20">
    <source>
        <dbReference type="PROSITE" id="PS50011"/>
    </source>
</evidence>
<reference evidence="22" key="1">
    <citation type="submission" date="2025-08" db="UniProtKB">
        <authorList>
            <consortium name="RefSeq"/>
        </authorList>
    </citation>
    <scope>IDENTIFICATION</scope>
    <source>
        <tissue evidence="22">Leaf</tissue>
    </source>
</reference>
<evidence type="ECO:0000256" key="12">
    <source>
        <dbReference type="ARBA" id="ARBA00022840"/>
    </source>
</evidence>
<feature type="signal peptide" evidence="19">
    <location>
        <begin position="1"/>
        <end position="21"/>
    </location>
</feature>
<keyword evidence="14 18" id="KW-0472">Membrane</keyword>
<evidence type="ECO:0000256" key="15">
    <source>
        <dbReference type="ARBA" id="ARBA00023170"/>
    </source>
</evidence>
<dbReference type="Gene3D" id="1.10.510.10">
    <property type="entry name" value="Transferase(Phosphotransferase) domain 1"/>
    <property type="match status" value="1"/>
</dbReference>
<keyword evidence="15" id="KW-0675">Receptor</keyword>
<dbReference type="SUPFAM" id="SSF56112">
    <property type="entry name" value="Protein kinase-like (PK-like)"/>
    <property type="match status" value="1"/>
</dbReference>
<dbReference type="GeneID" id="115756143"/>
<dbReference type="GO" id="GO:0004674">
    <property type="term" value="F:protein serine/threonine kinase activity"/>
    <property type="evidence" value="ECO:0007669"/>
    <property type="project" value="UniProtKB-EC"/>
</dbReference>
<evidence type="ECO:0000256" key="14">
    <source>
        <dbReference type="ARBA" id="ARBA00023136"/>
    </source>
</evidence>
<evidence type="ECO:0000313" key="22">
    <source>
        <dbReference type="RefSeq" id="XP_030551689.1"/>
    </source>
</evidence>
<comment type="catalytic activity">
    <reaction evidence="17">
        <text>L-seryl-[protein] + ATP = O-phospho-L-seryl-[protein] + ADP + H(+)</text>
        <dbReference type="Rhea" id="RHEA:17989"/>
        <dbReference type="Rhea" id="RHEA-COMP:9863"/>
        <dbReference type="Rhea" id="RHEA-COMP:11604"/>
        <dbReference type="ChEBI" id="CHEBI:15378"/>
        <dbReference type="ChEBI" id="CHEBI:29999"/>
        <dbReference type="ChEBI" id="CHEBI:30616"/>
        <dbReference type="ChEBI" id="CHEBI:83421"/>
        <dbReference type="ChEBI" id="CHEBI:456216"/>
        <dbReference type="EC" id="2.7.11.1"/>
    </reaction>
</comment>
<comment type="subcellular location">
    <subcellularLocation>
        <location evidence="1">Membrane</location>
        <topology evidence="1">Single-pass membrane protein</topology>
    </subcellularLocation>
</comment>
<protein>
    <recommendedName>
        <fullName evidence="3">non-specific serine/threonine protein kinase</fullName>
        <ecNumber evidence="3">2.7.11.1</ecNumber>
    </recommendedName>
</protein>
<feature type="chain" id="PRO_5034939884" description="non-specific serine/threonine protein kinase" evidence="19">
    <location>
        <begin position="22"/>
        <end position="634"/>
    </location>
</feature>
<dbReference type="OrthoDB" id="418615at2759"/>
<dbReference type="Pfam" id="PF07714">
    <property type="entry name" value="PK_Tyr_Ser-Thr"/>
    <property type="match status" value="1"/>
</dbReference>
<evidence type="ECO:0000256" key="3">
    <source>
        <dbReference type="ARBA" id="ARBA00012513"/>
    </source>
</evidence>
<evidence type="ECO:0000256" key="9">
    <source>
        <dbReference type="ARBA" id="ARBA00022737"/>
    </source>
</evidence>
<dbReference type="EC" id="2.7.11.1" evidence="3"/>
<evidence type="ECO:0000256" key="5">
    <source>
        <dbReference type="ARBA" id="ARBA00022614"/>
    </source>
</evidence>
<accession>A0A8B8QWT9</accession>
<keyword evidence="12" id="KW-0067">ATP-binding</keyword>
<dbReference type="Pfam" id="PF00560">
    <property type="entry name" value="LRR_1"/>
    <property type="match status" value="1"/>
</dbReference>
<evidence type="ECO:0000256" key="13">
    <source>
        <dbReference type="ARBA" id="ARBA00022989"/>
    </source>
</evidence>
<keyword evidence="4" id="KW-0597">Phosphoprotein</keyword>
<organism evidence="21 22">
    <name type="scientific">Rhodamnia argentea</name>
    <dbReference type="NCBI Taxonomy" id="178133"/>
    <lineage>
        <taxon>Eukaryota</taxon>
        <taxon>Viridiplantae</taxon>
        <taxon>Streptophyta</taxon>
        <taxon>Embryophyta</taxon>
        <taxon>Tracheophyta</taxon>
        <taxon>Spermatophyta</taxon>
        <taxon>Magnoliopsida</taxon>
        <taxon>eudicotyledons</taxon>
        <taxon>Gunneridae</taxon>
        <taxon>Pentapetalae</taxon>
        <taxon>rosids</taxon>
        <taxon>malvids</taxon>
        <taxon>Myrtales</taxon>
        <taxon>Myrtaceae</taxon>
        <taxon>Myrtoideae</taxon>
        <taxon>Myrteae</taxon>
        <taxon>Australasian group</taxon>
        <taxon>Rhodamnia</taxon>
    </lineage>
</organism>
<dbReference type="InterPro" id="IPR001611">
    <property type="entry name" value="Leu-rich_rpt"/>
</dbReference>
<keyword evidence="9" id="KW-0677">Repeat</keyword>
<evidence type="ECO:0000256" key="6">
    <source>
        <dbReference type="ARBA" id="ARBA00022679"/>
    </source>
</evidence>
<keyword evidence="6" id="KW-0808">Transferase</keyword>
<dbReference type="InterPro" id="IPR001245">
    <property type="entry name" value="Ser-Thr/Tyr_kinase_cat_dom"/>
</dbReference>
<gene>
    <name evidence="22" type="primary">LOC115756143</name>
</gene>
<dbReference type="SUPFAM" id="SSF52058">
    <property type="entry name" value="L domain-like"/>
    <property type="match status" value="1"/>
</dbReference>
<evidence type="ECO:0000256" key="8">
    <source>
        <dbReference type="ARBA" id="ARBA00022729"/>
    </source>
</evidence>
<keyword evidence="21" id="KW-1185">Reference proteome</keyword>
<dbReference type="RefSeq" id="XP_030551689.1">
    <property type="nucleotide sequence ID" value="XM_030695829.2"/>
</dbReference>
<keyword evidence="7 18" id="KW-0812">Transmembrane</keyword>
<keyword evidence="13 18" id="KW-1133">Transmembrane helix</keyword>
<feature type="transmembrane region" description="Helical" evidence="18">
    <location>
        <begin position="237"/>
        <end position="260"/>
    </location>
</feature>
<evidence type="ECO:0000256" key="16">
    <source>
        <dbReference type="ARBA" id="ARBA00047899"/>
    </source>
</evidence>
<dbReference type="InterPro" id="IPR046959">
    <property type="entry name" value="PRK1-6/SRF4-like"/>
</dbReference>
<dbReference type="GO" id="GO:0016020">
    <property type="term" value="C:membrane"/>
    <property type="evidence" value="ECO:0007669"/>
    <property type="project" value="UniProtKB-SubCell"/>
</dbReference>
<dbReference type="GO" id="GO:0005524">
    <property type="term" value="F:ATP binding"/>
    <property type="evidence" value="ECO:0007669"/>
    <property type="project" value="UniProtKB-KW"/>
</dbReference>
<dbReference type="PANTHER" id="PTHR48007">
    <property type="entry name" value="LEUCINE-RICH REPEAT RECEPTOR-LIKE PROTEIN KINASE PXC1"/>
    <property type="match status" value="1"/>
</dbReference>
<dbReference type="FunFam" id="3.30.200.20:FF:000307">
    <property type="entry name" value="pollen receptor-like kinase 1"/>
    <property type="match status" value="1"/>
</dbReference>
<evidence type="ECO:0000256" key="19">
    <source>
        <dbReference type="SAM" id="SignalP"/>
    </source>
</evidence>
<keyword evidence="8 19" id="KW-0732">Signal</keyword>
<dbReference type="InterPro" id="IPR032675">
    <property type="entry name" value="LRR_dom_sf"/>
</dbReference>
<comment type="similarity">
    <text evidence="2">Belongs to the protein kinase superfamily. Ser/Thr protein kinase family.</text>
</comment>
<evidence type="ECO:0000256" key="4">
    <source>
        <dbReference type="ARBA" id="ARBA00022553"/>
    </source>
</evidence>
<dbReference type="PANTHER" id="PTHR48007:SF67">
    <property type="entry name" value="POLLEN RECEPTOR-LIKE KINASE 1"/>
    <property type="match status" value="1"/>
</dbReference>
<evidence type="ECO:0000256" key="17">
    <source>
        <dbReference type="ARBA" id="ARBA00048679"/>
    </source>
</evidence>
<feature type="domain" description="Protein kinase" evidence="20">
    <location>
        <begin position="325"/>
        <end position="599"/>
    </location>
</feature>
<dbReference type="KEGG" id="rarg:115756143"/>
<dbReference type="InterPro" id="IPR013210">
    <property type="entry name" value="LRR_N_plant-typ"/>
</dbReference>
<comment type="catalytic activity">
    <reaction evidence="16">
        <text>L-threonyl-[protein] + ATP = O-phospho-L-threonyl-[protein] + ADP + H(+)</text>
        <dbReference type="Rhea" id="RHEA:46608"/>
        <dbReference type="Rhea" id="RHEA-COMP:11060"/>
        <dbReference type="Rhea" id="RHEA-COMP:11605"/>
        <dbReference type="ChEBI" id="CHEBI:15378"/>
        <dbReference type="ChEBI" id="CHEBI:30013"/>
        <dbReference type="ChEBI" id="CHEBI:30616"/>
        <dbReference type="ChEBI" id="CHEBI:61977"/>
        <dbReference type="ChEBI" id="CHEBI:456216"/>
        <dbReference type="EC" id="2.7.11.1"/>
    </reaction>
</comment>
<keyword evidence="10" id="KW-0547">Nucleotide-binding</keyword>
<evidence type="ECO:0000256" key="18">
    <source>
        <dbReference type="SAM" id="Phobius"/>
    </source>
</evidence>